<dbReference type="InterPro" id="IPR003594">
    <property type="entry name" value="HATPase_dom"/>
</dbReference>
<dbReference type="InterPro" id="IPR021821">
    <property type="entry name" value="VxrA_SD"/>
</dbReference>
<evidence type="ECO:0000256" key="1">
    <source>
        <dbReference type="ARBA" id="ARBA00000085"/>
    </source>
</evidence>
<feature type="transmembrane region" description="Helical" evidence="9">
    <location>
        <begin position="255"/>
        <end position="276"/>
    </location>
</feature>
<dbReference type="SMART" id="SM00387">
    <property type="entry name" value="HATPase_c"/>
    <property type="match status" value="1"/>
</dbReference>
<evidence type="ECO:0000256" key="10">
    <source>
        <dbReference type="SAM" id="SignalP"/>
    </source>
</evidence>
<name>A0A5Q0TJG6_9VIBR</name>
<evidence type="ECO:0000259" key="11">
    <source>
        <dbReference type="PROSITE" id="PS50109"/>
    </source>
</evidence>
<dbReference type="EC" id="2.7.13.3" evidence="3"/>
<evidence type="ECO:0000313" key="13">
    <source>
        <dbReference type="Proteomes" id="UP000348942"/>
    </source>
</evidence>
<dbReference type="SUPFAM" id="SSF55874">
    <property type="entry name" value="ATPase domain of HSP90 chaperone/DNA topoisomerase II/histidine kinase"/>
    <property type="match status" value="1"/>
</dbReference>
<keyword evidence="4" id="KW-1003">Cell membrane</keyword>
<proteinExistence type="predicted"/>
<dbReference type="SMART" id="SM00388">
    <property type="entry name" value="HisKA"/>
    <property type="match status" value="1"/>
</dbReference>
<keyword evidence="9" id="KW-0472">Membrane</keyword>
<dbReference type="Pfam" id="PF00512">
    <property type="entry name" value="HisKA"/>
    <property type="match status" value="1"/>
</dbReference>
<dbReference type="InterPro" id="IPR050980">
    <property type="entry name" value="2C_sensor_his_kinase"/>
</dbReference>
<evidence type="ECO:0000256" key="7">
    <source>
        <dbReference type="ARBA" id="ARBA00022777"/>
    </source>
</evidence>
<dbReference type="Pfam" id="PF11884">
    <property type="entry name" value="DUF3404"/>
    <property type="match status" value="1"/>
</dbReference>
<sequence>MTISNSLYQLGSFLNLRNFLLLGLSCLAWSAQANTLPERITQFKKSFNDNKAVAVYDIRVIQTDYPTNLLSPDSILPQTAQYPLKDLQQVYKIATTCKGKYPLSPSVTQPLVFSRAMCKGTALPLKWFIRSNLIHPGGGTYAARYVKKHPDKYQQLLPFMHIQERPKAAKNTLLGRLQLMPYDAVAALISGSETILSQNEIWLRRGTEYYLFPAKMWQEHLEQSELVVKPFSQTEHCYVRSGNVCWDNKNNSDTLFYSILALAIVNIILICSWGYSRWLSKRKDLRSRMLVLQILTHELRTPIASLSLTVEGFRREFEHLPDTVYDEFRRLCEDTRRLRQLAEASKDYLQSDNQTLATEWIPSVGEWLRYRYEGSEFDIAIELNQDLAVKINIYWLGTCVDNLVRNACKYGVAPVLLKATTHSNKLVLEVIDQGLLTKKDWAKLRKPFVSKSGLGLGLTIVESMVARMDGKMSLSGPPTTFKLEIPCETDIATR</sequence>
<evidence type="ECO:0000313" key="12">
    <source>
        <dbReference type="EMBL" id="QGA66466.1"/>
    </source>
</evidence>
<dbReference type="GO" id="GO:0000155">
    <property type="term" value="F:phosphorelay sensor kinase activity"/>
    <property type="evidence" value="ECO:0007669"/>
    <property type="project" value="InterPro"/>
</dbReference>
<dbReference type="CDD" id="cd00082">
    <property type="entry name" value="HisKA"/>
    <property type="match status" value="1"/>
</dbReference>
<dbReference type="GO" id="GO:0005886">
    <property type="term" value="C:plasma membrane"/>
    <property type="evidence" value="ECO:0007669"/>
    <property type="project" value="UniProtKB-SubCell"/>
</dbReference>
<dbReference type="PANTHER" id="PTHR44936">
    <property type="entry name" value="SENSOR PROTEIN CREC"/>
    <property type="match status" value="1"/>
</dbReference>
<dbReference type="InterPro" id="IPR003661">
    <property type="entry name" value="HisK_dim/P_dom"/>
</dbReference>
<feature type="chain" id="PRO_5024414259" description="histidine kinase" evidence="10">
    <location>
        <begin position="34"/>
        <end position="494"/>
    </location>
</feature>
<keyword evidence="7" id="KW-0418">Kinase</keyword>
<evidence type="ECO:0000256" key="6">
    <source>
        <dbReference type="ARBA" id="ARBA00022679"/>
    </source>
</evidence>
<dbReference type="Gene3D" id="3.30.565.10">
    <property type="entry name" value="Histidine kinase-like ATPase, C-terminal domain"/>
    <property type="match status" value="1"/>
</dbReference>
<gene>
    <name evidence="12" type="ORF">GFB47_13650</name>
</gene>
<dbReference type="Proteomes" id="UP000348942">
    <property type="component" value="Chromosome 2"/>
</dbReference>
<keyword evidence="9" id="KW-1133">Transmembrane helix</keyword>
<dbReference type="PROSITE" id="PS50109">
    <property type="entry name" value="HIS_KIN"/>
    <property type="match status" value="1"/>
</dbReference>
<comment type="subcellular location">
    <subcellularLocation>
        <location evidence="2">Cell membrane</location>
        <topology evidence="2">Multi-pass membrane protein</topology>
    </subcellularLocation>
</comment>
<accession>A0A5Q0TJG6</accession>
<keyword evidence="5" id="KW-0597">Phosphoprotein</keyword>
<dbReference type="EMBL" id="CP045700">
    <property type="protein sequence ID" value="QGA66466.1"/>
    <property type="molecule type" value="Genomic_DNA"/>
</dbReference>
<evidence type="ECO:0000256" key="2">
    <source>
        <dbReference type="ARBA" id="ARBA00004651"/>
    </source>
</evidence>
<evidence type="ECO:0000256" key="5">
    <source>
        <dbReference type="ARBA" id="ARBA00022553"/>
    </source>
</evidence>
<dbReference type="InterPro" id="IPR036097">
    <property type="entry name" value="HisK_dim/P_sf"/>
</dbReference>
<keyword evidence="10" id="KW-0732">Signal</keyword>
<evidence type="ECO:0000256" key="3">
    <source>
        <dbReference type="ARBA" id="ARBA00012438"/>
    </source>
</evidence>
<dbReference type="InterPro" id="IPR005467">
    <property type="entry name" value="His_kinase_dom"/>
</dbReference>
<reference evidence="12 13" key="1">
    <citation type="submission" date="2019-10" db="EMBL/GenBank/DDBJ databases">
        <title>Vibrio sp. nov., isolated from Coralline algae surface.</title>
        <authorList>
            <person name="Geng Y."/>
            <person name="Zhang X."/>
        </authorList>
    </citation>
    <scope>NUCLEOTIDE SEQUENCE [LARGE SCALE GENOMIC DNA]</scope>
    <source>
        <strain evidence="12 13">SM1977</strain>
    </source>
</reference>
<evidence type="ECO:0000256" key="9">
    <source>
        <dbReference type="SAM" id="Phobius"/>
    </source>
</evidence>
<keyword evidence="6" id="KW-0808">Transferase</keyword>
<dbReference type="AlphaFoldDB" id="A0A5Q0TJG6"/>
<feature type="signal peptide" evidence="10">
    <location>
        <begin position="1"/>
        <end position="33"/>
    </location>
</feature>
<dbReference type="NCBIfam" id="NF041841">
    <property type="entry name" value="his_kin_VxrA"/>
    <property type="match status" value="1"/>
</dbReference>
<keyword evidence="9" id="KW-0812">Transmembrane</keyword>
<keyword evidence="13" id="KW-1185">Reference proteome</keyword>
<dbReference type="SUPFAM" id="SSF47384">
    <property type="entry name" value="Homodimeric domain of signal transducing histidine kinase"/>
    <property type="match status" value="1"/>
</dbReference>
<evidence type="ECO:0000256" key="4">
    <source>
        <dbReference type="ARBA" id="ARBA00022475"/>
    </source>
</evidence>
<comment type="catalytic activity">
    <reaction evidence="1">
        <text>ATP + protein L-histidine = ADP + protein N-phospho-L-histidine.</text>
        <dbReference type="EC" id="2.7.13.3"/>
    </reaction>
</comment>
<organism evidence="12 13">
    <name type="scientific">Vibrio algicola</name>
    <dbReference type="NCBI Taxonomy" id="2662262"/>
    <lineage>
        <taxon>Bacteria</taxon>
        <taxon>Pseudomonadati</taxon>
        <taxon>Pseudomonadota</taxon>
        <taxon>Gammaproteobacteria</taxon>
        <taxon>Vibrionales</taxon>
        <taxon>Vibrionaceae</taxon>
        <taxon>Vibrio</taxon>
    </lineage>
</organism>
<dbReference type="PANTHER" id="PTHR44936:SF9">
    <property type="entry name" value="SENSOR PROTEIN CREC"/>
    <property type="match status" value="1"/>
</dbReference>
<feature type="domain" description="Histidine kinase" evidence="11">
    <location>
        <begin position="294"/>
        <end position="489"/>
    </location>
</feature>
<evidence type="ECO:0000256" key="8">
    <source>
        <dbReference type="ARBA" id="ARBA00023012"/>
    </source>
</evidence>
<dbReference type="Pfam" id="PF02518">
    <property type="entry name" value="HATPase_c"/>
    <property type="match status" value="1"/>
</dbReference>
<dbReference type="InterPro" id="IPR036890">
    <property type="entry name" value="HATPase_C_sf"/>
</dbReference>
<keyword evidence="8" id="KW-0902">Two-component regulatory system</keyword>
<protein>
    <recommendedName>
        <fullName evidence="3">histidine kinase</fullName>
        <ecNumber evidence="3">2.7.13.3</ecNumber>
    </recommendedName>
</protein>
<dbReference type="InterPro" id="IPR049705">
    <property type="entry name" value="VxrA-like"/>
</dbReference>